<evidence type="ECO:0000313" key="1">
    <source>
        <dbReference type="EMBL" id="KZS02714.1"/>
    </source>
</evidence>
<gene>
    <name evidence="1" type="ORF">APZ42_000135</name>
</gene>
<dbReference type="EMBL" id="LRGB01003672">
    <property type="protein sequence ID" value="KZS02714.1"/>
    <property type="molecule type" value="Genomic_DNA"/>
</dbReference>
<comment type="caution">
    <text evidence="1">The sequence shown here is derived from an EMBL/GenBank/DDBJ whole genome shotgun (WGS) entry which is preliminary data.</text>
</comment>
<dbReference type="AlphaFoldDB" id="A0A164JW60"/>
<accession>A0A164JW60</accession>
<name>A0A164JW60_9CRUS</name>
<proteinExistence type="predicted"/>
<evidence type="ECO:0000313" key="2">
    <source>
        <dbReference type="Proteomes" id="UP000076858"/>
    </source>
</evidence>
<organism evidence="1 2">
    <name type="scientific">Daphnia magna</name>
    <dbReference type="NCBI Taxonomy" id="35525"/>
    <lineage>
        <taxon>Eukaryota</taxon>
        <taxon>Metazoa</taxon>
        <taxon>Ecdysozoa</taxon>
        <taxon>Arthropoda</taxon>
        <taxon>Crustacea</taxon>
        <taxon>Branchiopoda</taxon>
        <taxon>Diplostraca</taxon>
        <taxon>Cladocera</taxon>
        <taxon>Anomopoda</taxon>
        <taxon>Daphniidae</taxon>
        <taxon>Daphnia</taxon>
    </lineage>
</organism>
<reference evidence="1 2" key="1">
    <citation type="submission" date="2016-03" db="EMBL/GenBank/DDBJ databases">
        <title>EvidentialGene: Evidence-directed Construction of Genes on Genomes.</title>
        <authorList>
            <person name="Gilbert D.G."/>
            <person name="Choi J.-H."/>
            <person name="Mockaitis K."/>
            <person name="Colbourne J."/>
            <person name="Pfrender M."/>
        </authorList>
    </citation>
    <scope>NUCLEOTIDE SEQUENCE [LARGE SCALE GENOMIC DNA]</scope>
    <source>
        <strain evidence="1 2">Xinb3</strain>
        <tissue evidence="1">Complete organism</tissue>
    </source>
</reference>
<keyword evidence="2" id="KW-1185">Reference proteome</keyword>
<dbReference type="Proteomes" id="UP000076858">
    <property type="component" value="Unassembled WGS sequence"/>
</dbReference>
<sequence>MKSIRQGRSLEIVRMAECYEMSKSVHVIVKLTARMRGRILCKNIIPYLDLIGPALDLPCPLEPA</sequence>
<protein>
    <submittedName>
        <fullName evidence="1">Uncharacterized protein</fullName>
    </submittedName>
</protein>